<dbReference type="Proteomes" id="UP000295252">
    <property type="component" value="Chromosome VI"/>
</dbReference>
<comment type="subcellular location">
    <subcellularLocation>
        <location evidence="1">Cytoplasm</location>
        <location evidence="1">Cytoskeleton</location>
    </subcellularLocation>
</comment>
<gene>
    <name evidence="6" type="ORF">GSCOC_T00021868001</name>
</gene>
<keyword evidence="3" id="KW-0505">Motor protein</keyword>
<evidence type="ECO:0000313" key="6">
    <source>
        <dbReference type="EMBL" id="CDO97922.1"/>
    </source>
</evidence>
<keyword evidence="4" id="KW-0206">Cytoskeleton</keyword>
<dbReference type="InParanoid" id="A0A068TPE7"/>
<dbReference type="GO" id="GO:0090307">
    <property type="term" value="P:mitotic spindle assembly"/>
    <property type="evidence" value="ECO:0007669"/>
    <property type="project" value="TreeGrafter"/>
</dbReference>
<dbReference type="OrthoDB" id="1682956at2759"/>
<keyword evidence="2" id="KW-0963">Cytoplasm</keyword>
<dbReference type="GO" id="GO:0051231">
    <property type="term" value="P:spindle elongation"/>
    <property type="evidence" value="ECO:0007669"/>
    <property type="project" value="TreeGrafter"/>
</dbReference>
<dbReference type="GO" id="GO:0005876">
    <property type="term" value="C:spindle microtubule"/>
    <property type="evidence" value="ECO:0007669"/>
    <property type="project" value="TreeGrafter"/>
</dbReference>
<dbReference type="PhylomeDB" id="A0A068TPE7"/>
<evidence type="ECO:0000256" key="3">
    <source>
        <dbReference type="ARBA" id="ARBA00023175"/>
    </source>
</evidence>
<dbReference type="PANTHER" id="PTHR47970">
    <property type="entry name" value="KINESIN-LIKE PROTEIN KIF11"/>
    <property type="match status" value="1"/>
</dbReference>
<keyword evidence="7" id="KW-1185">Reference proteome</keyword>
<dbReference type="Gramene" id="CDO97922">
    <property type="protein sequence ID" value="CDO97922"/>
    <property type="gene ID" value="GSCOC_T00021868001"/>
</dbReference>
<name>A0A068TPE7_COFCA</name>
<dbReference type="GO" id="GO:0072686">
    <property type="term" value="C:mitotic spindle"/>
    <property type="evidence" value="ECO:0007669"/>
    <property type="project" value="TreeGrafter"/>
</dbReference>
<dbReference type="EMBL" id="HG739086">
    <property type="protein sequence ID" value="CDO97922.1"/>
    <property type="molecule type" value="Genomic_DNA"/>
</dbReference>
<organism evidence="6 7">
    <name type="scientific">Coffea canephora</name>
    <name type="common">Robusta coffee</name>
    <dbReference type="NCBI Taxonomy" id="49390"/>
    <lineage>
        <taxon>Eukaryota</taxon>
        <taxon>Viridiplantae</taxon>
        <taxon>Streptophyta</taxon>
        <taxon>Embryophyta</taxon>
        <taxon>Tracheophyta</taxon>
        <taxon>Spermatophyta</taxon>
        <taxon>Magnoliopsida</taxon>
        <taxon>eudicotyledons</taxon>
        <taxon>Gunneridae</taxon>
        <taxon>Pentapetalae</taxon>
        <taxon>asterids</taxon>
        <taxon>lamiids</taxon>
        <taxon>Gentianales</taxon>
        <taxon>Rubiaceae</taxon>
        <taxon>Ixoroideae</taxon>
        <taxon>Gardenieae complex</taxon>
        <taxon>Bertiereae - Coffeeae clade</taxon>
        <taxon>Coffeeae</taxon>
        <taxon>Coffea</taxon>
    </lineage>
</organism>
<reference evidence="7" key="1">
    <citation type="journal article" date="2014" name="Science">
        <title>The coffee genome provides insight into the convergent evolution of caffeine biosynthesis.</title>
        <authorList>
            <person name="Denoeud F."/>
            <person name="Carretero-Paulet L."/>
            <person name="Dereeper A."/>
            <person name="Droc G."/>
            <person name="Guyot R."/>
            <person name="Pietrella M."/>
            <person name="Zheng C."/>
            <person name="Alberti A."/>
            <person name="Anthony F."/>
            <person name="Aprea G."/>
            <person name="Aury J.M."/>
            <person name="Bento P."/>
            <person name="Bernard M."/>
            <person name="Bocs S."/>
            <person name="Campa C."/>
            <person name="Cenci A."/>
            <person name="Combes M.C."/>
            <person name="Crouzillat D."/>
            <person name="Da Silva C."/>
            <person name="Daddiego L."/>
            <person name="De Bellis F."/>
            <person name="Dussert S."/>
            <person name="Garsmeur O."/>
            <person name="Gayraud T."/>
            <person name="Guignon V."/>
            <person name="Jahn K."/>
            <person name="Jamilloux V."/>
            <person name="Joet T."/>
            <person name="Labadie K."/>
            <person name="Lan T."/>
            <person name="Leclercq J."/>
            <person name="Lepelley M."/>
            <person name="Leroy T."/>
            <person name="Li L.T."/>
            <person name="Librado P."/>
            <person name="Lopez L."/>
            <person name="Munoz A."/>
            <person name="Noel B."/>
            <person name="Pallavicini A."/>
            <person name="Perrotta G."/>
            <person name="Poncet V."/>
            <person name="Pot D."/>
            <person name="Priyono X."/>
            <person name="Rigoreau M."/>
            <person name="Rouard M."/>
            <person name="Rozas J."/>
            <person name="Tranchant-Dubreuil C."/>
            <person name="VanBuren R."/>
            <person name="Zhang Q."/>
            <person name="Andrade A.C."/>
            <person name="Argout X."/>
            <person name="Bertrand B."/>
            <person name="de Kochko A."/>
            <person name="Graziosi G."/>
            <person name="Henry R.J."/>
            <person name="Jayarama X."/>
            <person name="Ming R."/>
            <person name="Nagai C."/>
            <person name="Rounsley S."/>
            <person name="Sankoff D."/>
            <person name="Giuliano G."/>
            <person name="Albert V.A."/>
            <person name="Wincker P."/>
            <person name="Lashermes P."/>
        </authorList>
    </citation>
    <scope>NUCLEOTIDE SEQUENCE [LARGE SCALE GENOMIC DNA]</scope>
    <source>
        <strain evidence="7">cv. DH200-94</strain>
    </source>
</reference>
<feature type="coiled-coil region" evidence="5">
    <location>
        <begin position="54"/>
        <end position="88"/>
    </location>
</feature>
<dbReference type="InterPro" id="IPR047149">
    <property type="entry name" value="KIF11-like"/>
</dbReference>
<evidence type="ECO:0000313" key="7">
    <source>
        <dbReference type="Proteomes" id="UP000295252"/>
    </source>
</evidence>
<accession>A0A068TPE7</accession>
<proteinExistence type="predicted"/>
<protein>
    <submittedName>
        <fullName evidence="6">Uncharacterized protein</fullName>
    </submittedName>
</protein>
<dbReference type="AlphaFoldDB" id="A0A068TPE7"/>
<dbReference type="STRING" id="49390.A0A068TPE7"/>
<evidence type="ECO:0000256" key="1">
    <source>
        <dbReference type="ARBA" id="ARBA00004245"/>
    </source>
</evidence>
<dbReference type="OMA" id="CADQDRR"/>
<dbReference type="GO" id="GO:0008574">
    <property type="term" value="F:plus-end-directed microtubule motor activity"/>
    <property type="evidence" value="ECO:0007669"/>
    <property type="project" value="TreeGrafter"/>
</dbReference>
<sequence length="226" mass="25597">MERAFDLRTELENAASDVSNLFAKIEHKGKIEDGNRIFVQKFQPQLTQQLRILHKTVTASATQQEQQLKDMEEDMQSFVSTKTEATEELRSRLDLAGELDGNSQSTFGHLNSQVSGHSSSLTKFFNSIASEADKLLNDLQNSLHGQESKLIAFAQQQREAHQRAVTTRRSIAEITANFLKTLDAHVSQIGRIVEESQTVNDKQLSDLEKKFKECAANEERQLLERH</sequence>
<keyword evidence="5" id="KW-0175">Coiled coil</keyword>
<evidence type="ECO:0000256" key="2">
    <source>
        <dbReference type="ARBA" id="ARBA00022490"/>
    </source>
</evidence>
<evidence type="ECO:0000256" key="4">
    <source>
        <dbReference type="ARBA" id="ARBA00023212"/>
    </source>
</evidence>
<dbReference type="PANTHER" id="PTHR47970:SF9">
    <property type="entry name" value="KINESIN-LIKE PROTEIN KIN-5D"/>
    <property type="match status" value="1"/>
</dbReference>
<evidence type="ECO:0000256" key="5">
    <source>
        <dbReference type="SAM" id="Coils"/>
    </source>
</evidence>